<dbReference type="AlphaFoldDB" id="A0AAD6XMH0"/>
<sequence>MSLPQVTSHPESFYAYAQQHLQGHFVRRVQSWHSALGASDAYRSPHTGANFSFATSSRSPMAQPRLGPVSVVEFDLRQPMGGQINDYPDDGASSGSEPPSASDPVFSPKHLSHLSSSPQKIHEPLSRSASELDLRLLNQLSQYRYPALDTHGRETRTAYSVSAPHFGFHSPAASIHSLNDLSSPRSHRHDTESACVPQICGELGSPWDEAQGQHVTVRQVELMYPSPVTPISLRSDAFDAFAHAEKFRRYEMAAEPTAMPPGEHKKYEVAFNL</sequence>
<comment type="caution">
    <text evidence="2">The sequence shown here is derived from an EMBL/GenBank/DDBJ whole genome shotgun (WGS) entry which is preliminary data.</text>
</comment>
<evidence type="ECO:0000313" key="2">
    <source>
        <dbReference type="EMBL" id="KAJ7080338.1"/>
    </source>
</evidence>
<organism evidence="2 3">
    <name type="scientific">Mycena belliarum</name>
    <dbReference type="NCBI Taxonomy" id="1033014"/>
    <lineage>
        <taxon>Eukaryota</taxon>
        <taxon>Fungi</taxon>
        <taxon>Dikarya</taxon>
        <taxon>Basidiomycota</taxon>
        <taxon>Agaricomycotina</taxon>
        <taxon>Agaricomycetes</taxon>
        <taxon>Agaricomycetidae</taxon>
        <taxon>Agaricales</taxon>
        <taxon>Marasmiineae</taxon>
        <taxon>Mycenaceae</taxon>
        <taxon>Mycena</taxon>
    </lineage>
</organism>
<accession>A0AAD6XMH0</accession>
<reference evidence="2" key="1">
    <citation type="submission" date="2023-03" db="EMBL/GenBank/DDBJ databases">
        <title>Massive genome expansion in bonnet fungi (Mycena s.s.) driven by repeated elements and novel gene families across ecological guilds.</title>
        <authorList>
            <consortium name="Lawrence Berkeley National Laboratory"/>
            <person name="Harder C.B."/>
            <person name="Miyauchi S."/>
            <person name="Viragh M."/>
            <person name="Kuo A."/>
            <person name="Thoen E."/>
            <person name="Andreopoulos B."/>
            <person name="Lu D."/>
            <person name="Skrede I."/>
            <person name="Drula E."/>
            <person name="Henrissat B."/>
            <person name="Morin E."/>
            <person name="Kohler A."/>
            <person name="Barry K."/>
            <person name="LaButti K."/>
            <person name="Morin E."/>
            <person name="Salamov A."/>
            <person name="Lipzen A."/>
            <person name="Mereny Z."/>
            <person name="Hegedus B."/>
            <person name="Baldrian P."/>
            <person name="Stursova M."/>
            <person name="Weitz H."/>
            <person name="Taylor A."/>
            <person name="Grigoriev I.V."/>
            <person name="Nagy L.G."/>
            <person name="Martin F."/>
            <person name="Kauserud H."/>
        </authorList>
    </citation>
    <scope>NUCLEOTIDE SEQUENCE</scope>
    <source>
        <strain evidence="2">CBHHK173m</strain>
    </source>
</reference>
<proteinExistence type="predicted"/>
<evidence type="ECO:0000313" key="3">
    <source>
        <dbReference type="Proteomes" id="UP001222325"/>
    </source>
</evidence>
<feature type="compositionally biased region" description="Low complexity" evidence="1">
    <location>
        <begin position="90"/>
        <end position="119"/>
    </location>
</feature>
<name>A0AAD6XMH0_9AGAR</name>
<protein>
    <submittedName>
        <fullName evidence="2">Uncharacterized protein</fullName>
    </submittedName>
</protein>
<evidence type="ECO:0000256" key="1">
    <source>
        <dbReference type="SAM" id="MobiDB-lite"/>
    </source>
</evidence>
<keyword evidence="3" id="KW-1185">Reference proteome</keyword>
<gene>
    <name evidence="2" type="ORF">B0H15DRAFT_856737</name>
</gene>
<dbReference type="Proteomes" id="UP001222325">
    <property type="component" value="Unassembled WGS sequence"/>
</dbReference>
<feature type="region of interest" description="Disordered" evidence="1">
    <location>
        <begin position="79"/>
        <end position="126"/>
    </location>
</feature>
<dbReference type="EMBL" id="JARJCN010000055">
    <property type="protein sequence ID" value="KAJ7080338.1"/>
    <property type="molecule type" value="Genomic_DNA"/>
</dbReference>